<organism evidence="1 2">
    <name type="scientific">Paraclostridium ghonii</name>
    <dbReference type="NCBI Taxonomy" id="29358"/>
    <lineage>
        <taxon>Bacteria</taxon>
        <taxon>Bacillati</taxon>
        <taxon>Bacillota</taxon>
        <taxon>Clostridia</taxon>
        <taxon>Peptostreptococcales</taxon>
        <taxon>Peptostreptococcaceae</taxon>
        <taxon>Paraclostridium</taxon>
    </lineage>
</organism>
<reference evidence="1 2" key="1">
    <citation type="submission" date="2023-07" db="EMBL/GenBank/DDBJ databases">
        <title>Genomic Encyclopedia of Type Strains, Phase IV (KMG-IV): sequencing the most valuable type-strain genomes for metagenomic binning, comparative biology and taxonomic classification.</title>
        <authorList>
            <person name="Goeker M."/>
        </authorList>
    </citation>
    <scope>NUCLEOTIDE SEQUENCE [LARGE SCALE GENOMIC DNA]</scope>
    <source>
        <strain evidence="1 2">DSM 15049</strain>
    </source>
</reference>
<sequence length="47" mass="5867">MYNINRLNLIKRDMDDCIYKLERYDDNYNLIKCNMELEIYLQSIFVI</sequence>
<keyword evidence="2" id="KW-1185">Reference proteome</keyword>
<comment type="caution">
    <text evidence="1">The sequence shown here is derived from an EMBL/GenBank/DDBJ whole genome shotgun (WGS) entry which is preliminary data.</text>
</comment>
<name>A0ABU0MY97_9FIRM</name>
<gene>
    <name evidence="1" type="ORF">QOZ92_000812</name>
</gene>
<evidence type="ECO:0000313" key="1">
    <source>
        <dbReference type="EMBL" id="MDQ0555699.1"/>
    </source>
</evidence>
<proteinExistence type="predicted"/>
<dbReference type="Proteomes" id="UP001232584">
    <property type="component" value="Unassembled WGS sequence"/>
</dbReference>
<dbReference type="RefSeq" id="WP_307503448.1">
    <property type="nucleotide sequence ID" value="NZ_BAAACE010000028.1"/>
</dbReference>
<dbReference type="EMBL" id="JAUSWG010000003">
    <property type="protein sequence ID" value="MDQ0555699.1"/>
    <property type="molecule type" value="Genomic_DNA"/>
</dbReference>
<evidence type="ECO:0000313" key="2">
    <source>
        <dbReference type="Proteomes" id="UP001232584"/>
    </source>
</evidence>
<protein>
    <submittedName>
        <fullName evidence="1">Uncharacterized protein</fullName>
    </submittedName>
</protein>
<accession>A0ABU0MY97</accession>